<evidence type="ECO:0000313" key="2">
    <source>
        <dbReference type="EMBL" id="EAX94963.1"/>
    </source>
</evidence>
<keyword evidence="1" id="KW-0472">Membrane</keyword>
<reference evidence="2" key="2">
    <citation type="journal article" date="2007" name="Science">
        <title>Draft genome sequence of the sexually transmitted pathogen Trichomonas vaginalis.</title>
        <authorList>
            <person name="Carlton J.M."/>
            <person name="Hirt R.P."/>
            <person name="Silva J.C."/>
            <person name="Delcher A.L."/>
            <person name="Schatz M."/>
            <person name="Zhao Q."/>
            <person name="Wortman J.R."/>
            <person name="Bidwell S.L."/>
            <person name="Alsmark U.C.M."/>
            <person name="Besteiro S."/>
            <person name="Sicheritz-Ponten T."/>
            <person name="Noel C.J."/>
            <person name="Dacks J.B."/>
            <person name="Foster P.G."/>
            <person name="Simillion C."/>
            <person name="Van de Peer Y."/>
            <person name="Miranda-Saavedra D."/>
            <person name="Barton G.J."/>
            <person name="Westrop G.D."/>
            <person name="Mueller S."/>
            <person name="Dessi D."/>
            <person name="Fiori P.L."/>
            <person name="Ren Q."/>
            <person name="Paulsen I."/>
            <person name="Zhang H."/>
            <person name="Bastida-Corcuera F.D."/>
            <person name="Simoes-Barbosa A."/>
            <person name="Brown M.T."/>
            <person name="Hayes R.D."/>
            <person name="Mukherjee M."/>
            <person name="Okumura C.Y."/>
            <person name="Schneider R."/>
            <person name="Smith A.J."/>
            <person name="Vanacova S."/>
            <person name="Villalvazo M."/>
            <person name="Haas B.J."/>
            <person name="Pertea M."/>
            <person name="Feldblyum T.V."/>
            <person name="Utterback T.R."/>
            <person name="Shu C.L."/>
            <person name="Osoegawa K."/>
            <person name="de Jong P.J."/>
            <person name="Hrdy I."/>
            <person name="Horvathova L."/>
            <person name="Zubacova Z."/>
            <person name="Dolezal P."/>
            <person name="Malik S.B."/>
            <person name="Logsdon J.M. Jr."/>
            <person name="Henze K."/>
            <person name="Gupta A."/>
            <person name="Wang C.C."/>
            <person name="Dunne R.L."/>
            <person name="Upcroft J.A."/>
            <person name="Upcroft P."/>
            <person name="White O."/>
            <person name="Salzberg S.L."/>
            <person name="Tang P."/>
            <person name="Chiu C.-H."/>
            <person name="Lee Y.-S."/>
            <person name="Embley T.M."/>
            <person name="Coombs G.H."/>
            <person name="Mottram J.C."/>
            <person name="Tachezy J."/>
            <person name="Fraser-Liggett C.M."/>
            <person name="Johnson P.J."/>
        </authorList>
    </citation>
    <scope>NUCLEOTIDE SEQUENCE [LARGE SCALE GENOMIC DNA]</scope>
    <source>
        <strain evidence="2">G3</strain>
    </source>
</reference>
<dbReference type="AlphaFoldDB" id="A2FJF0"/>
<evidence type="ECO:0000256" key="1">
    <source>
        <dbReference type="SAM" id="Phobius"/>
    </source>
</evidence>
<dbReference type="RefSeq" id="XP_001307893.1">
    <property type="nucleotide sequence ID" value="XM_001307892.1"/>
</dbReference>
<dbReference type="InParanoid" id="A2FJF0"/>
<name>A2FJF0_TRIV3</name>
<feature type="transmembrane region" description="Helical" evidence="1">
    <location>
        <begin position="205"/>
        <end position="227"/>
    </location>
</feature>
<protein>
    <recommendedName>
        <fullName evidence="4">THH1/TOM1/TOM3 domain-containing protein</fullName>
    </recommendedName>
</protein>
<evidence type="ECO:0000313" key="3">
    <source>
        <dbReference type="Proteomes" id="UP000001542"/>
    </source>
</evidence>
<proteinExistence type="predicted"/>
<dbReference type="VEuPathDB" id="TrichDB:TVAG_205610"/>
<keyword evidence="1" id="KW-1133">Transmembrane helix</keyword>
<feature type="transmembrane region" description="Helical" evidence="1">
    <location>
        <begin position="247"/>
        <end position="269"/>
    </location>
</feature>
<gene>
    <name evidence="2" type="ORF">TVAG_205610</name>
</gene>
<reference evidence="2" key="1">
    <citation type="submission" date="2006-10" db="EMBL/GenBank/DDBJ databases">
        <authorList>
            <person name="Amadeo P."/>
            <person name="Zhao Q."/>
            <person name="Wortman J."/>
            <person name="Fraser-Liggett C."/>
            <person name="Carlton J."/>
        </authorList>
    </citation>
    <scope>NUCLEOTIDE SEQUENCE</scope>
    <source>
        <strain evidence="2">G3</strain>
    </source>
</reference>
<accession>A2FJF0</accession>
<feature type="transmembrane region" description="Helical" evidence="1">
    <location>
        <begin position="60"/>
        <end position="82"/>
    </location>
</feature>
<dbReference type="OrthoDB" id="10511849at2759"/>
<dbReference type="EMBL" id="DS113829">
    <property type="protein sequence ID" value="EAX94963.1"/>
    <property type="molecule type" value="Genomic_DNA"/>
</dbReference>
<keyword evidence="1" id="KW-0812">Transmembrane</keyword>
<dbReference type="Proteomes" id="UP000001542">
    <property type="component" value="Unassembled WGS sequence"/>
</dbReference>
<organism evidence="2 3">
    <name type="scientific">Trichomonas vaginalis (strain ATCC PRA-98 / G3)</name>
    <dbReference type="NCBI Taxonomy" id="412133"/>
    <lineage>
        <taxon>Eukaryota</taxon>
        <taxon>Metamonada</taxon>
        <taxon>Parabasalia</taxon>
        <taxon>Trichomonadida</taxon>
        <taxon>Trichomonadidae</taxon>
        <taxon>Trichomonas</taxon>
    </lineage>
</organism>
<feature type="transmembrane region" description="Helical" evidence="1">
    <location>
        <begin position="88"/>
        <end position="115"/>
    </location>
</feature>
<feature type="transmembrane region" description="Helical" evidence="1">
    <location>
        <begin position="127"/>
        <end position="149"/>
    </location>
</feature>
<feature type="transmembrane region" description="Helical" evidence="1">
    <location>
        <begin position="161"/>
        <end position="184"/>
    </location>
</feature>
<keyword evidence="3" id="KW-1185">Reference proteome</keyword>
<sequence>MSEIDVCIVAMPGFKCNYPEMIALGFLFCITGLGSIYFLIKNLKSPIHIKERKVFNSNSLFWITMMIWMVYRGLILLIPFNYTSSTLLIFQGGVNVTLALIPISLLVLLTCELLFSYRNPGYKIISFFRCVFAVFVFVFLVTGVAISFIPTDDNSDSVFGISLWSGCTDLLILVFVVIPAYLLIDAISYPIIQPDDIPCVNQSKFGLSIFGILFFLRSLYNILHYLKLNPISTWLSHQQNSANIAKARAFTACFTFIFEYCTGILAMIGSNLIRKHDLKFAEDPFYARGASDSLIVAG</sequence>
<dbReference type="KEGG" id="tva:4752707"/>
<dbReference type="VEuPathDB" id="TrichDB:TVAGG3_0873320"/>
<evidence type="ECO:0008006" key="4">
    <source>
        <dbReference type="Google" id="ProtNLM"/>
    </source>
</evidence>
<feature type="transmembrane region" description="Helical" evidence="1">
    <location>
        <begin position="21"/>
        <end position="40"/>
    </location>
</feature>